<protein>
    <submittedName>
        <fullName evidence="1">Uncharacterized protein</fullName>
    </submittedName>
</protein>
<gene>
    <name evidence="1" type="ORF">RGR602_CH03005</name>
</gene>
<dbReference type="Proteomes" id="UP000031368">
    <property type="component" value="Chromosome"/>
</dbReference>
<proteinExistence type="predicted"/>
<sequence length="87" mass="9682">MIGNPVSGRLIRTVQRRLLSGLALREGTETPMGQCISESHHKFKLGGDETRRDGKVLSFDEGIHWFSRGAGGLNVAEMWLSLPAWVY</sequence>
<name>A0A0B4X728_9HYPH</name>
<dbReference type="EMBL" id="CP006877">
    <property type="protein sequence ID" value="AJD42322.1"/>
    <property type="molecule type" value="Genomic_DNA"/>
</dbReference>
<reference evidence="1 2" key="1">
    <citation type="submission" date="2013-11" db="EMBL/GenBank/DDBJ databases">
        <title>Complete genome sequence of Rhizobium gallicum bv. gallicum R602.</title>
        <authorList>
            <person name="Bustos P."/>
            <person name="Santamaria R.I."/>
            <person name="Lozano L."/>
            <person name="Acosta J.L."/>
            <person name="Ormeno-Orrillo E."/>
            <person name="Rogel M.A."/>
            <person name="Romero D."/>
            <person name="Cevallos M.A."/>
            <person name="Martinez-Romero E."/>
            <person name="Gonzalez V."/>
        </authorList>
    </citation>
    <scope>NUCLEOTIDE SEQUENCE [LARGE SCALE GENOMIC DNA]</scope>
    <source>
        <strain evidence="1 2">R602</strain>
    </source>
</reference>
<evidence type="ECO:0000313" key="1">
    <source>
        <dbReference type="EMBL" id="AJD42322.1"/>
    </source>
</evidence>
<dbReference type="KEGG" id="rga:RGR602_CH03005"/>
<keyword evidence="2" id="KW-1185">Reference proteome</keyword>
<accession>A0A0B4X728</accession>
<organism evidence="1 2">
    <name type="scientific">Rhizobium gallicum bv. gallicum R602sp</name>
    <dbReference type="NCBI Taxonomy" id="1041138"/>
    <lineage>
        <taxon>Bacteria</taxon>
        <taxon>Pseudomonadati</taxon>
        <taxon>Pseudomonadota</taxon>
        <taxon>Alphaproteobacteria</taxon>
        <taxon>Hyphomicrobiales</taxon>
        <taxon>Rhizobiaceae</taxon>
        <taxon>Rhizobium/Agrobacterium group</taxon>
        <taxon>Rhizobium</taxon>
    </lineage>
</organism>
<dbReference type="AlphaFoldDB" id="A0A0B4X728"/>
<dbReference type="HOGENOM" id="CLU_2481114_0_0_5"/>
<evidence type="ECO:0000313" key="2">
    <source>
        <dbReference type="Proteomes" id="UP000031368"/>
    </source>
</evidence>